<gene>
    <name evidence="1" type="ORF">ACFSUL_05005</name>
</gene>
<comment type="caution">
    <text evidence="1">The sequence shown here is derived from an EMBL/GenBank/DDBJ whole genome shotgun (WGS) entry which is preliminary data.</text>
</comment>
<organism evidence="1 2">
    <name type="scientific">Bacillus seohaeanensis</name>
    <dbReference type="NCBI Taxonomy" id="284580"/>
    <lineage>
        <taxon>Bacteria</taxon>
        <taxon>Bacillati</taxon>
        <taxon>Bacillota</taxon>
        <taxon>Bacilli</taxon>
        <taxon>Bacillales</taxon>
        <taxon>Bacillaceae</taxon>
        <taxon>Bacillus</taxon>
    </lineage>
</organism>
<evidence type="ECO:0008006" key="3">
    <source>
        <dbReference type="Google" id="ProtNLM"/>
    </source>
</evidence>
<dbReference type="RefSeq" id="WP_377933270.1">
    <property type="nucleotide sequence ID" value="NZ_JBHUMF010000012.1"/>
</dbReference>
<accession>A0ABW5RP70</accession>
<reference evidence="2" key="1">
    <citation type="journal article" date="2019" name="Int. J. Syst. Evol. Microbiol.">
        <title>The Global Catalogue of Microorganisms (GCM) 10K type strain sequencing project: providing services to taxonomists for standard genome sequencing and annotation.</title>
        <authorList>
            <consortium name="The Broad Institute Genomics Platform"/>
            <consortium name="The Broad Institute Genome Sequencing Center for Infectious Disease"/>
            <person name="Wu L."/>
            <person name="Ma J."/>
        </authorList>
    </citation>
    <scope>NUCLEOTIDE SEQUENCE [LARGE SCALE GENOMIC DNA]</scope>
    <source>
        <strain evidence="2">KCTC 3913</strain>
    </source>
</reference>
<evidence type="ECO:0000313" key="1">
    <source>
        <dbReference type="EMBL" id="MFD2680106.1"/>
    </source>
</evidence>
<name>A0ABW5RP70_9BACI</name>
<evidence type="ECO:0000313" key="2">
    <source>
        <dbReference type="Proteomes" id="UP001597506"/>
    </source>
</evidence>
<sequence>MGKSKFLKGVIVGAAVGGLLSLLDKNTRQEVGASIKNSGDCITKYSKDPQLLIDSSKEIYQKLRTTADQVSQDIHFINEKVDEIKGMTPQVKEMIEDTKDTFQHSTEVYKEALHEEEEQEELDSFKGY</sequence>
<proteinExistence type="predicted"/>
<keyword evidence="2" id="KW-1185">Reference proteome</keyword>
<dbReference type="EMBL" id="JBHUMF010000012">
    <property type="protein sequence ID" value="MFD2680106.1"/>
    <property type="molecule type" value="Genomic_DNA"/>
</dbReference>
<protein>
    <recommendedName>
        <fullName evidence="3">YtxH domain-containing protein</fullName>
    </recommendedName>
</protein>
<dbReference type="Proteomes" id="UP001597506">
    <property type="component" value="Unassembled WGS sequence"/>
</dbReference>